<dbReference type="Proteomes" id="UP000653156">
    <property type="component" value="Chromosome"/>
</dbReference>
<dbReference type="RefSeq" id="WP_230339099.1">
    <property type="nucleotide sequence ID" value="NZ_CP069798.1"/>
</dbReference>
<sequence>MSKYKFRITYSPTLNEYWLTFVVDSVQVLSLSFFPTKEAATLAAQRFVLSPIEYEFEYL</sequence>
<gene>
    <name evidence="1" type="ORF">JQU52_14200</name>
</gene>
<evidence type="ECO:0000313" key="2">
    <source>
        <dbReference type="Proteomes" id="UP000653156"/>
    </source>
</evidence>
<reference evidence="1" key="1">
    <citation type="submission" date="2021-02" db="EMBL/GenBank/DDBJ databases">
        <title>Neisseriaceae sp. 26B isolated from the cloaca of a Common Toad-headed Turtle (Mesoclemmys nasuta).</title>
        <authorList>
            <person name="Spergser J."/>
            <person name="Busse H.-J."/>
        </authorList>
    </citation>
    <scope>NUCLEOTIDE SEQUENCE</scope>
    <source>
        <strain evidence="1">26B</strain>
    </source>
</reference>
<proteinExistence type="predicted"/>
<organism evidence="1 2">
    <name type="scientific">Paralysiella testudinis</name>
    <dbReference type="NCBI Taxonomy" id="2809020"/>
    <lineage>
        <taxon>Bacteria</taxon>
        <taxon>Pseudomonadati</taxon>
        <taxon>Pseudomonadota</taxon>
        <taxon>Betaproteobacteria</taxon>
        <taxon>Neisseriales</taxon>
        <taxon>Neisseriaceae</taxon>
        <taxon>Paralysiella</taxon>
    </lineage>
</organism>
<evidence type="ECO:0000313" key="1">
    <source>
        <dbReference type="EMBL" id="QRQ81798.1"/>
    </source>
</evidence>
<keyword evidence="2" id="KW-1185">Reference proteome</keyword>
<dbReference type="AlphaFoldDB" id="A0A892ZH65"/>
<dbReference type="EMBL" id="CP069798">
    <property type="protein sequence ID" value="QRQ81798.1"/>
    <property type="molecule type" value="Genomic_DNA"/>
</dbReference>
<name>A0A892ZH65_9NEIS</name>
<dbReference type="KEGG" id="ptes:JQU52_14200"/>
<protein>
    <submittedName>
        <fullName evidence="1">Uncharacterized protein</fullName>
    </submittedName>
</protein>
<accession>A0A892ZH65</accession>